<dbReference type="Proteomes" id="UP000195101">
    <property type="component" value="Unassembled WGS sequence"/>
</dbReference>
<evidence type="ECO:0000313" key="2">
    <source>
        <dbReference type="EMBL" id="OUE24149.1"/>
    </source>
</evidence>
<reference evidence="2 3" key="1">
    <citation type="submission" date="2016-08" db="EMBL/GenBank/DDBJ databases">
        <title>Genome sequence of Clavibacter michiganensis spp strain CFBP8019.</title>
        <authorList>
            <person name="Thapa S.P."/>
            <person name="Coaker G."/>
            <person name="Jacques M.-A."/>
        </authorList>
    </citation>
    <scope>NUCLEOTIDE SEQUENCE [LARGE SCALE GENOMIC DNA]</scope>
    <source>
        <strain evidence="2">CFBP8019</strain>
    </source>
</reference>
<dbReference type="RefSeq" id="WP_086514904.1">
    <property type="nucleotide sequence ID" value="NZ_MDJZ01000016.1"/>
</dbReference>
<evidence type="ECO:0000256" key="1">
    <source>
        <dbReference type="SAM" id="Phobius"/>
    </source>
</evidence>
<keyword evidence="1" id="KW-0472">Membrane</keyword>
<keyword evidence="1" id="KW-0812">Transmembrane</keyword>
<gene>
    <name evidence="2" type="ORF">BFL37_09585</name>
</gene>
<organism evidence="2 3">
    <name type="scientific">Clavibacter michiganensis</name>
    <dbReference type="NCBI Taxonomy" id="28447"/>
    <lineage>
        <taxon>Bacteria</taxon>
        <taxon>Bacillati</taxon>
        <taxon>Actinomycetota</taxon>
        <taxon>Actinomycetes</taxon>
        <taxon>Micrococcales</taxon>
        <taxon>Microbacteriaceae</taxon>
        <taxon>Clavibacter</taxon>
    </lineage>
</organism>
<keyword evidence="1" id="KW-1133">Transmembrane helix</keyword>
<keyword evidence="3" id="KW-1185">Reference proteome</keyword>
<proteinExistence type="predicted"/>
<accession>A0A251YJ12</accession>
<protein>
    <submittedName>
        <fullName evidence="2">Uncharacterized protein</fullName>
    </submittedName>
</protein>
<sequence>MTDPHDTALRPRSRAWLLGWLSLIGPVGVVASIVLVQLLGEVQLYSGVILFSAVSIVTCILGIAAVRRGIRDAKRHAAERPRLIGGGIAVGALGALASGAVVLVVGGLLFALSQYRPY</sequence>
<comment type="caution">
    <text evidence="2">The sequence shown here is derived from an EMBL/GenBank/DDBJ whole genome shotgun (WGS) entry which is preliminary data.</text>
</comment>
<evidence type="ECO:0000313" key="3">
    <source>
        <dbReference type="Proteomes" id="UP000195101"/>
    </source>
</evidence>
<feature type="transmembrane region" description="Helical" evidence="1">
    <location>
        <begin position="44"/>
        <end position="66"/>
    </location>
</feature>
<feature type="transmembrane region" description="Helical" evidence="1">
    <location>
        <begin position="87"/>
        <end position="112"/>
    </location>
</feature>
<name>A0A251YJ12_9MICO</name>
<dbReference type="EMBL" id="MDJZ01000016">
    <property type="protein sequence ID" value="OUE24149.1"/>
    <property type="molecule type" value="Genomic_DNA"/>
</dbReference>
<dbReference type="AlphaFoldDB" id="A0A251YJ12"/>
<dbReference type="OrthoDB" id="5125463at2"/>
<feature type="transmembrane region" description="Helical" evidence="1">
    <location>
        <begin position="15"/>
        <end position="38"/>
    </location>
</feature>